<protein>
    <submittedName>
        <fullName evidence="2">HicB family protein</fullName>
    </submittedName>
</protein>
<name>A0A402A4P5_9CHLR</name>
<organism evidence="2 3">
    <name type="scientific">Tengunoibacter tsumagoiensis</name>
    <dbReference type="NCBI Taxonomy" id="2014871"/>
    <lineage>
        <taxon>Bacteria</taxon>
        <taxon>Bacillati</taxon>
        <taxon>Chloroflexota</taxon>
        <taxon>Ktedonobacteria</taxon>
        <taxon>Ktedonobacterales</taxon>
        <taxon>Dictyobacteraceae</taxon>
        <taxon>Tengunoibacter</taxon>
    </lineage>
</organism>
<evidence type="ECO:0000313" key="2">
    <source>
        <dbReference type="EMBL" id="GCE13971.1"/>
    </source>
</evidence>
<keyword evidence="3" id="KW-1185">Reference proteome</keyword>
<evidence type="ECO:0000313" key="3">
    <source>
        <dbReference type="Proteomes" id="UP000287352"/>
    </source>
</evidence>
<feature type="domain" description="HicB-like antitoxin of toxin-antitoxin system" evidence="1">
    <location>
        <begin position="6"/>
        <end position="61"/>
    </location>
</feature>
<comment type="caution">
    <text evidence="2">The sequence shown here is derived from an EMBL/GenBank/DDBJ whole genome shotgun (WGS) entry which is preliminary data.</text>
</comment>
<evidence type="ECO:0000259" key="1">
    <source>
        <dbReference type="Pfam" id="PF15919"/>
    </source>
</evidence>
<proteinExistence type="predicted"/>
<dbReference type="PANTHER" id="PTHR34504:SF2">
    <property type="entry name" value="UPF0150 PROTEIN SSL0259"/>
    <property type="match status" value="1"/>
</dbReference>
<dbReference type="RefSeq" id="WP_126581455.1">
    <property type="nucleotide sequence ID" value="NZ_BIFR01000001.1"/>
</dbReference>
<dbReference type="Pfam" id="PF15919">
    <property type="entry name" value="HicB_lk_antitox"/>
    <property type="match status" value="1"/>
</dbReference>
<dbReference type="SUPFAM" id="SSF143100">
    <property type="entry name" value="TTHA1013/TTHA0281-like"/>
    <property type="match status" value="1"/>
</dbReference>
<dbReference type="Gene3D" id="3.30.160.250">
    <property type="match status" value="1"/>
</dbReference>
<dbReference type="EMBL" id="BIFR01000001">
    <property type="protein sequence ID" value="GCE13971.1"/>
    <property type="molecule type" value="Genomic_DNA"/>
</dbReference>
<gene>
    <name evidence="2" type="ORF">KTT_38300</name>
</gene>
<dbReference type="AlphaFoldDB" id="A0A402A4P5"/>
<dbReference type="Proteomes" id="UP000287352">
    <property type="component" value="Unassembled WGS sequence"/>
</dbReference>
<dbReference type="InterPro" id="IPR031807">
    <property type="entry name" value="HicB-like"/>
</dbReference>
<dbReference type="InterPro" id="IPR051404">
    <property type="entry name" value="TA_system_antitoxin"/>
</dbReference>
<sequence length="73" mass="7876">MARILVIIEKGESSYGAYAPNVPGCVAVGDTQEEVETLIQEALQTHLALLQEEHLPLLETTVAAKYIDIPISA</sequence>
<accession>A0A402A4P5</accession>
<dbReference type="OrthoDB" id="5419659at2"/>
<dbReference type="InterPro" id="IPR035069">
    <property type="entry name" value="TTHA1013/TTHA0281-like"/>
</dbReference>
<dbReference type="PANTHER" id="PTHR34504">
    <property type="entry name" value="ANTITOXIN HICB"/>
    <property type="match status" value="1"/>
</dbReference>
<reference evidence="3" key="1">
    <citation type="submission" date="2018-12" db="EMBL/GenBank/DDBJ databases">
        <title>Tengunoibacter tsumagoiensis gen. nov., sp. nov., Dictyobacter kobayashii sp. nov., D. alpinus sp. nov., and D. joshuensis sp. nov. and description of Dictyobacteraceae fam. nov. within the order Ktedonobacterales isolated from Tengu-no-mugimeshi.</title>
        <authorList>
            <person name="Wang C.M."/>
            <person name="Zheng Y."/>
            <person name="Sakai Y."/>
            <person name="Toyoda A."/>
            <person name="Minakuchi Y."/>
            <person name="Abe K."/>
            <person name="Yokota A."/>
            <person name="Yabe S."/>
        </authorList>
    </citation>
    <scope>NUCLEOTIDE SEQUENCE [LARGE SCALE GENOMIC DNA]</scope>
    <source>
        <strain evidence="3">Uno3</strain>
    </source>
</reference>